<evidence type="ECO:0000256" key="6">
    <source>
        <dbReference type="SAM" id="MobiDB-lite"/>
    </source>
</evidence>
<dbReference type="InterPro" id="IPR000792">
    <property type="entry name" value="Tscrpt_reg_LuxR_C"/>
</dbReference>
<dbReference type="Pfam" id="PF00196">
    <property type="entry name" value="GerE"/>
    <property type="match status" value="1"/>
</dbReference>
<dbReference type="SMART" id="SM00421">
    <property type="entry name" value="HTH_LUXR"/>
    <property type="match status" value="1"/>
</dbReference>
<evidence type="ECO:0000259" key="8">
    <source>
        <dbReference type="PROSITE" id="PS50110"/>
    </source>
</evidence>
<organism evidence="9 10">
    <name type="scientific">Pedococcus cremeus</name>
    <dbReference type="NCBI Taxonomy" id="587636"/>
    <lineage>
        <taxon>Bacteria</taxon>
        <taxon>Bacillati</taxon>
        <taxon>Actinomycetota</taxon>
        <taxon>Actinomycetes</taxon>
        <taxon>Micrococcales</taxon>
        <taxon>Intrasporangiaceae</taxon>
        <taxon>Pedococcus</taxon>
    </lineage>
</organism>
<keyword evidence="3" id="KW-0238">DNA-binding</keyword>
<dbReference type="Pfam" id="PF00072">
    <property type="entry name" value="Response_reg"/>
    <property type="match status" value="1"/>
</dbReference>
<dbReference type="SUPFAM" id="SSF52172">
    <property type="entry name" value="CheY-like"/>
    <property type="match status" value="1"/>
</dbReference>
<gene>
    <name evidence="9" type="ORF">SAMN05216199_0595</name>
</gene>
<dbReference type="SUPFAM" id="SSF46894">
    <property type="entry name" value="C-terminal effector domain of the bipartite response regulators"/>
    <property type="match status" value="1"/>
</dbReference>
<dbReference type="SMART" id="SM00448">
    <property type="entry name" value="REC"/>
    <property type="match status" value="1"/>
</dbReference>
<evidence type="ECO:0000256" key="5">
    <source>
        <dbReference type="PROSITE-ProRule" id="PRU00169"/>
    </source>
</evidence>
<name>A0A1H9XVE4_9MICO</name>
<feature type="domain" description="HTH luxR-type" evidence="7">
    <location>
        <begin position="175"/>
        <end position="240"/>
    </location>
</feature>
<evidence type="ECO:0000256" key="4">
    <source>
        <dbReference type="ARBA" id="ARBA00023163"/>
    </source>
</evidence>
<keyword evidence="2" id="KW-0805">Transcription regulation</keyword>
<dbReference type="STRING" id="587636.SAMN05216199_0595"/>
<evidence type="ECO:0000256" key="2">
    <source>
        <dbReference type="ARBA" id="ARBA00023015"/>
    </source>
</evidence>
<dbReference type="PROSITE" id="PS50043">
    <property type="entry name" value="HTH_LUXR_2"/>
    <property type="match status" value="1"/>
</dbReference>
<dbReference type="EMBL" id="FOHB01000017">
    <property type="protein sequence ID" value="SES50049.1"/>
    <property type="molecule type" value="Genomic_DNA"/>
</dbReference>
<dbReference type="InterPro" id="IPR058245">
    <property type="entry name" value="NreC/VraR/RcsB-like_REC"/>
</dbReference>
<sequence>MNEEVGVAAQPEGPVRVLVVDDQKIVREGLSTLLGLLPGVEVVGTAVDGEDALRQVASADPDVVLMDLHMPTLNGVDATDRLTTSGARARVVVLTTYSDDEWVFAALRAGARGFLTKDAGADEIRHAILTVAAGHAQLDPTVQRRLLERLAGGDPVATASDVQAGDAGEDASGGGAPLPDALTQREAEVLTLIAQGRSNSEIAGDLFVSEATVKTHVNHLLAKTQMRDRAQLVAYAFRHRFVTP</sequence>
<dbReference type="PROSITE" id="PS00622">
    <property type="entry name" value="HTH_LUXR_1"/>
    <property type="match status" value="1"/>
</dbReference>
<dbReference type="Proteomes" id="UP000199019">
    <property type="component" value="Unassembled WGS sequence"/>
</dbReference>
<keyword evidence="4" id="KW-0804">Transcription</keyword>
<dbReference type="InterPro" id="IPR011006">
    <property type="entry name" value="CheY-like_superfamily"/>
</dbReference>
<accession>A0A1H9XVE4</accession>
<dbReference type="PROSITE" id="PS50110">
    <property type="entry name" value="RESPONSE_REGULATORY"/>
    <property type="match status" value="1"/>
</dbReference>
<evidence type="ECO:0000256" key="1">
    <source>
        <dbReference type="ARBA" id="ARBA00022553"/>
    </source>
</evidence>
<dbReference type="CDD" id="cd06170">
    <property type="entry name" value="LuxR_C_like"/>
    <property type="match status" value="1"/>
</dbReference>
<dbReference type="InterPro" id="IPR039420">
    <property type="entry name" value="WalR-like"/>
</dbReference>
<dbReference type="InterPro" id="IPR016032">
    <property type="entry name" value="Sig_transdc_resp-reg_C-effctor"/>
</dbReference>
<dbReference type="Gene3D" id="3.40.50.2300">
    <property type="match status" value="1"/>
</dbReference>
<feature type="region of interest" description="Disordered" evidence="6">
    <location>
        <begin position="157"/>
        <end position="180"/>
    </location>
</feature>
<proteinExistence type="predicted"/>
<evidence type="ECO:0000313" key="9">
    <source>
        <dbReference type="EMBL" id="SES50049.1"/>
    </source>
</evidence>
<dbReference type="GO" id="GO:0000160">
    <property type="term" value="P:phosphorelay signal transduction system"/>
    <property type="evidence" value="ECO:0007669"/>
    <property type="project" value="InterPro"/>
</dbReference>
<evidence type="ECO:0000313" key="10">
    <source>
        <dbReference type="Proteomes" id="UP000199019"/>
    </source>
</evidence>
<feature type="modified residue" description="4-aspartylphosphate" evidence="5">
    <location>
        <position position="67"/>
    </location>
</feature>
<keyword evidence="1 5" id="KW-0597">Phosphoprotein</keyword>
<dbReference type="CDD" id="cd17535">
    <property type="entry name" value="REC_NarL-like"/>
    <property type="match status" value="1"/>
</dbReference>
<dbReference type="PANTHER" id="PTHR43214">
    <property type="entry name" value="TWO-COMPONENT RESPONSE REGULATOR"/>
    <property type="match status" value="1"/>
</dbReference>
<dbReference type="InterPro" id="IPR001789">
    <property type="entry name" value="Sig_transdc_resp-reg_receiver"/>
</dbReference>
<dbReference type="GO" id="GO:0003677">
    <property type="term" value="F:DNA binding"/>
    <property type="evidence" value="ECO:0007669"/>
    <property type="project" value="UniProtKB-KW"/>
</dbReference>
<feature type="domain" description="Response regulatory" evidence="8">
    <location>
        <begin position="16"/>
        <end position="132"/>
    </location>
</feature>
<dbReference type="PANTHER" id="PTHR43214:SF24">
    <property type="entry name" value="TRANSCRIPTIONAL REGULATORY PROTEIN NARL-RELATED"/>
    <property type="match status" value="1"/>
</dbReference>
<dbReference type="AlphaFoldDB" id="A0A1H9XVE4"/>
<reference evidence="10" key="1">
    <citation type="submission" date="2016-10" db="EMBL/GenBank/DDBJ databases">
        <authorList>
            <person name="Varghese N."/>
            <person name="Submissions S."/>
        </authorList>
    </citation>
    <scope>NUCLEOTIDE SEQUENCE [LARGE SCALE GENOMIC DNA]</scope>
    <source>
        <strain evidence="10">CGMCC 1.6963</strain>
    </source>
</reference>
<dbReference type="PRINTS" id="PR00038">
    <property type="entry name" value="HTHLUXR"/>
</dbReference>
<protein>
    <submittedName>
        <fullName evidence="9">Two component transcriptional regulator, LuxR family</fullName>
    </submittedName>
</protein>
<keyword evidence="10" id="KW-1185">Reference proteome</keyword>
<dbReference type="GO" id="GO:0006355">
    <property type="term" value="P:regulation of DNA-templated transcription"/>
    <property type="evidence" value="ECO:0007669"/>
    <property type="project" value="InterPro"/>
</dbReference>
<evidence type="ECO:0000256" key="3">
    <source>
        <dbReference type="ARBA" id="ARBA00023125"/>
    </source>
</evidence>
<evidence type="ECO:0000259" key="7">
    <source>
        <dbReference type="PROSITE" id="PS50043"/>
    </source>
</evidence>